<reference evidence="2" key="2">
    <citation type="journal article" date="2023" name="IMA Fungus">
        <title>Comparative genomic study of the Penicillium genus elucidates a diverse pangenome and 15 lateral gene transfer events.</title>
        <authorList>
            <person name="Petersen C."/>
            <person name="Sorensen T."/>
            <person name="Nielsen M.R."/>
            <person name="Sondergaard T.E."/>
            <person name="Sorensen J.L."/>
            <person name="Fitzpatrick D.A."/>
            <person name="Frisvad J.C."/>
            <person name="Nielsen K.L."/>
        </authorList>
    </citation>
    <scope>NUCLEOTIDE SEQUENCE</scope>
    <source>
        <strain evidence="2">IBT 35673</strain>
    </source>
</reference>
<feature type="compositionally biased region" description="Polar residues" evidence="1">
    <location>
        <begin position="1"/>
        <end position="10"/>
    </location>
</feature>
<feature type="compositionally biased region" description="Basic and acidic residues" evidence="1">
    <location>
        <begin position="11"/>
        <end position="36"/>
    </location>
</feature>
<reference evidence="2" key="1">
    <citation type="submission" date="2022-12" db="EMBL/GenBank/DDBJ databases">
        <authorList>
            <person name="Petersen C."/>
        </authorList>
    </citation>
    <scope>NUCLEOTIDE SEQUENCE</scope>
    <source>
        <strain evidence="2">IBT 35673</strain>
    </source>
</reference>
<accession>A0A9W9ULR2</accession>
<evidence type="ECO:0000313" key="3">
    <source>
        <dbReference type="Proteomes" id="UP001147695"/>
    </source>
</evidence>
<gene>
    <name evidence="2" type="ORF">N7452_002669</name>
</gene>
<feature type="region of interest" description="Disordered" evidence="1">
    <location>
        <begin position="1"/>
        <end position="45"/>
    </location>
</feature>
<dbReference type="AlphaFoldDB" id="A0A9W9ULR2"/>
<evidence type="ECO:0000313" key="2">
    <source>
        <dbReference type="EMBL" id="KAJ5344665.1"/>
    </source>
</evidence>
<organism evidence="2 3">
    <name type="scientific">Penicillium brevicompactum</name>
    <dbReference type="NCBI Taxonomy" id="5074"/>
    <lineage>
        <taxon>Eukaryota</taxon>
        <taxon>Fungi</taxon>
        <taxon>Dikarya</taxon>
        <taxon>Ascomycota</taxon>
        <taxon>Pezizomycotina</taxon>
        <taxon>Eurotiomycetes</taxon>
        <taxon>Eurotiomycetidae</taxon>
        <taxon>Eurotiales</taxon>
        <taxon>Aspergillaceae</taxon>
        <taxon>Penicillium</taxon>
    </lineage>
</organism>
<dbReference type="Proteomes" id="UP001147695">
    <property type="component" value="Unassembled WGS sequence"/>
</dbReference>
<dbReference type="EMBL" id="JAPZBQ010000002">
    <property type="protein sequence ID" value="KAJ5344665.1"/>
    <property type="molecule type" value="Genomic_DNA"/>
</dbReference>
<protein>
    <submittedName>
        <fullName evidence="2">Uncharacterized protein</fullName>
    </submittedName>
</protein>
<proteinExistence type="predicted"/>
<sequence>MSPVRSQGLDQQEHQEEYPAVHGEARDSEEDQHQERFSPMSRKISSFEADSAVCPMAEFLKGMAVDQDFLLTLSSHSKSGPSSGR</sequence>
<comment type="caution">
    <text evidence="2">The sequence shown here is derived from an EMBL/GenBank/DDBJ whole genome shotgun (WGS) entry which is preliminary data.</text>
</comment>
<name>A0A9W9ULR2_PENBR</name>
<evidence type="ECO:0000256" key="1">
    <source>
        <dbReference type="SAM" id="MobiDB-lite"/>
    </source>
</evidence>